<keyword evidence="12" id="KW-1185">Reference proteome</keyword>
<dbReference type="EMBL" id="CP051682">
    <property type="protein sequence ID" value="QJD94730.1"/>
    <property type="molecule type" value="Genomic_DNA"/>
</dbReference>
<comment type="subcellular location">
    <subcellularLocation>
        <location evidence="1 7">Cell outer membrane</location>
        <topology evidence="1 7">Multi-pass membrane protein</topology>
    </subcellularLocation>
</comment>
<dbReference type="PANTHER" id="PTHR40980">
    <property type="entry name" value="PLUG DOMAIN-CONTAINING PROTEIN"/>
    <property type="match status" value="1"/>
</dbReference>
<evidence type="ECO:0000256" key="4">
    <source>
        <dbReference type="ARBA" id="ARBA00022692"/>
    </source>
</evidence>
<evidence type="ECO:0000256" key="1">
    <source>
        <dbReference type="ARBA" id="ARBA00004571"/>
    </source>
</evidence>
<dbReference type="Proteomes" id="UP000503278">
    <property type="component" value="Chromosome"/>
</dbReference>
<feature type="chain" id="PRO_5029598165" evidence="9">
    <location>
        <begin position="20"/>
        <end position="841"/>
    </location>
</feature>
<comment type="similarity">
    <text evidence="7">Belongs to the TonB-dependent receptor family.</text>
</comment>
<feature type="signal peptide" evidence="9">
    <location>
        <begin position="1"/>
        <end position="19"/>
    </location>
</feature>
<accession>A0A7L5DUE6</accession>
<dbReference type="AlphaFoldDB" id="A0A7L5DUE6"/>
<evidence type="ECO:0000256" key="7">
    <source>
        <dbReference type="PROSITE-ProRule" id="PRU01360"/>
    </source>
</evidence>
<dbReference type="PROSITE" id="PS52016">
    <property type="entry name" value="TONB_DEPENDENT_REC_3"/>
    <property type="match status" value="1"/>
</dbReference>
<evidence type="ECO:0000256" key="2">
    <source>
        <dbReference type="ARBA" id="ARBA00022448"/>
    </source>
</evidence>
<dbReference type="RefSeq" id="WP_169605747.1">
    <property type="nucleotide sequence ID" value="NZ_CP051682.1"/>
</dbReference>
<feature type="region of interest" description="Disordered" evidence="8">
    <location>
        <begin position="813"/>
        <end position="841"/>
    </location>
</feature>
<keyword evidence="9" id="KW-0732">Signal</keyword>
<dbReference type="PANTHER" id="PTHR40980:SF4">
    <property type="entry name" value="TONB-DEPENDENT RECEPTOR-LIKE BETA-BARREL DOMAIN-CONTAINING PROTEIN"/>
    <property type="match status" value="1"/>
</dbReference>
<evidence type="ECO:0000259" key="10">
    <source>
        <dbReference type="Pfam" id="PF14905"/>
    </source>
</evidence>
<keyword evidence="4 7" id="KW-0812">Transmembrane</keyword>
<dbReference type="Pfam" id="PF14905">
    <property type="entry name" value="OMP_b-brl_3"/>
    <property type="match status" value="1"/>
</dbReference>
<dbReference type="GO" id="GO:0009279">
    <property type="term" value="C:cell outer membrane"/>
    <property type="evidence" value="ECO:0007669"/>
    <property type="project" value="UniProtKB-SubCell"/>
</dbReference>
<organism evidence="11 12">
    <name type="scientific">Mucilaginibacter robiniae</name>
    <dbReference type="NCBI Taxonomy" id="2728022"/>
    <lineage>
        <taxon>Bacteria</taxon>
        <taxon>Pseudomonadati</taxon>
        <taxon>Bacteroidota</taxon>
        <taxon>Sphingobacteriia</taxon>
        <taxon>Sphingobacteriales</taxon>
        <taxon>Sphingobacteriaceae</taxon>
        <taxon>Mucilaginibacter</taxon>
    </lineage>
</organism>
<reference evidence="11 12" key="1">
    <citation type="submission" date="2020-04" db="EMBL/GenBank/DDBJ databases">
        <title>Genome sequencing of novel species.</title>
        <authorList>
            <person name="Heo J."/>
            <person name="Kim S.-J."/>
            <person name="Kim J.-S."/>
            <person name="Hong S.-B."/>
            <person name="Kwon S.-W."/>
        </authorList>
    </citation>
    <scope>NUCLEOTIDE SEQUENCE [LARGE SCALE GENOMIC DNA]</scope>
    <source>
        <strain evidence="11 12">F39-2</strain>
    </source>
</reference>
<evidence type="ECO:0000313" key="11">
    <source>
        <dbReference type="EMBL" id="QJD94730.1"/>
    </source>
</evidence>
<feature type="domain" description="Outer membrane protein beta-barrel" evidence="10">
    <location>
        <begin position="381"/>
        <end position="799"/>
    </location>
</feature>
<keyword evidence="5 7" id="KW-0472">Membrane</keyword>
<dbReference type="InterPro" id="IPR039426">
    <property type="entry name" value="TonB-dep_rcpt-like"/>
</dbReference>
<feature type="compositionally biased region" description="Gly residues" evidence="8">
    <location>
        <begin position="825"/>
        <end position="841"/>
    </location>
</feature>
<sequence length="841" mass="91442">MKRIFLLFAFFCFVLSAKAQFGASGGGSGITGRISGTVIDSVTKKPLDYATVSIFRSGGKAPLNGVLTDDKGNFKLNNIAPGNYKITVSFIGYPTKTIDPVTTTPGKPDKNMGDVIVAPSSRALKEVVVAGQTPVIENKIDKIVFNAEKDITSTGGNATDILRKVPLVSVDMDGNVSLRGDQNVRVLINGKPSGALSTSLADVLRTIPADQIKNIEVITSPSAKYDAEGSGGIINIVTKSRNVSGLNGSVSGGVGTRQNNGNVNLNYKQNRFSLSGNLGTNFAWPQNSLVDFYSERGTNITTQHSESKTKRFGTIGSVTGGYDFNEYNSITSTIRINGGGMRNNGNTASTNNLFTNSPNYNSNNYSKASFSGFDWNADYTHKFKKKDEELTVAGQWSHSKVNTDYSTLYSNVTTDYLRYVPNQMGSNDGKNDEYTAQADYTLPINKNIKLEAGGKSIFRRLNSNSDVYRQNLNQGPFLLNDTSSYKYDYNQDVYAGYTVLSFSLPKNYSLQVGGRVENTQIKGDPNNATQPSLKPFSNSYTTFVPSFILSKTLKNNNTLKLTYNKRIQRPSLNYLNPFINKANADNQTQGTPTLSPEITQTIELGYTAFIKSSVINVSAYYKHTSDLIEGIAISTYDADLDRTVTRTNYLNIGKNNSVGASFFGSVNPIKILTIRASANVYTYDPNAIYAEALSSSTSTYVQYNIFSSASLTLKKGLSVEGFGVFNSARRTIQGKNPAFNIYGFGLKKEVVAKKLTLGLNALSPFQKYLHLNTNIANANLKQIQTISYPIRSFGVSLTYNFGKISYGQQTKKKGVNNDDLMQGGDQNGGGMQGGGSGTPQR</sequence>
<dbReference type="InterPro" id="IPR008969">
    <property type="entry name" value="CarboxyPept-like_regulatory"/>
</dbReference>
<gene>
    <name evidence="11" type="ORF">HH214_01990</name>
</gene>
<evidence type="ECO:0000256" key="8">
    <source>
        <dbReference type="SAM" id="MobiDB-lite"/>
    </source>
</evidence>
<keyword evidence="2 7" id="KW-0813">Transport</keyword>
<name>A0A7L5DUE6_9SPHI</name>
<evidence type="ECO:0000256" key="5">
    <source>
        <dbReference type="ARBA" id="ARBA00023136"/>
    </source>
</evidence>
<dbReference type="InterPro" id="IPR036942">
    <property type="entry name" value="Beta-barrel_TonB_sf"/>
</dbReference>
<dbReference type="Gene3D" id="2.40.170.20">
    <property type="entry name" value="TonB-dependent receptor, beta-barrel domain"/>
    <property type="match status" value="1"/>
</dbReference>
<evidence type="ECO:0000256" key="6">
    <source>
        <dbReference type="ARBA" id="ARBA00023237"/>
    </source>
</evidence>
<evidence type="ECO:0000256" key="3">
    <source>
        <dbReference type="ARBA" id="ARBA00022452"/>
    </source>
</evidence>
<dbReference type="Gene3D" id="2.60.40.1120">
    <property type="entry name" value="Carboxypeptidase-like, regulatory domain"/>
    <property type="match status" value="1"/>
</dbReference>
<evidence type="ECO:0000313" key="12">
    <source>
        <dbReference type="Proteomes" id="UP000503278"/>
    </source>
</evidence>
<dbReference type="InterPro" id="IPR037066">
    <property type="entry name" value="Plug_dom_sf"/>
</dbReference>
<dbReference type="SUPFAM" id="SSF56935">
    <property type="entry name" value="Porins"/>
    <property type="match status" value="1"/>
</dbReference>
<keyword evidence="11" id="KW-0675">Receptor</keyword>
<dbReference type="SUPFAM" id="SSF49464">
    <property type="entry name" value="Carboxypeptidase regulatory domain-like"/>
    <property type="match status" value="1"/>
</dbReference>
<keyword evidence="3 7" id="KW-1134">Transmembrane beta strand</keyword>
<keyword evidence="6 7" id="KW-0998">Cell outer membrane</keyword>
<proteinExistence type="inferred from homology"/>
<dbReference type="Gene3D" id="2.170.130.10">
    <property type="entry name" value="TonB-dependent receptor, plug domain"/>
    <property type="match status" value="1"/>
</dbReference>
<dbReference type="KEGG" id="mrob:HH214_01990"/>
<dbReference type="Pfam" id="PF13620">
    <property type="entry name" value="CarboxypepD_reg"/>
    <property type="match status" value="1"/>
</dbReference>
<protein>
    <submittedName>
        <fullName evidence="11">TonB-dependent receptor</fullName>
    </submittedName>
</protein>
<dbReference type="InterPro" id="IPR041700">
    <property type="entry name" value="OMP_b-brl_3"/>
</dbReference>
<evidence type="ECO:0000256" key="9">
    <source>
        <dbReference type="SAM" id="SignalP"/>
    </source>
</evidence>